<feature type="transmembrane region" description="Helical" evidence="1">
    <location>
        <begin position="6"/>
        <end position="27"/>
    </location>
</feature>
<keyword evidence="1" id="KW-1133">Transmembrane helix</keyword>
<gene>
    <name evidence="2" type="ORF">GGD69_004399</name>
</gene>
<keyword evidence="1" id="KW-0812">Transmembrane</keyword>
<dbReference type="Proteomes" id="UP000518681">
    <property type="component" value="Unassembled WGS sequence"/>
</dbReference>
<reference evidence="2 3" key="1">
    <citation type="submission" date="2020-08" db="EMBL/GenBank/DDBJ databases">
        <title>Genomic Encyclopedia of Type Strains, Phase IV (KMG-V): Genome sequencing to study the core and pangenomes of soil and plant-associated prokaryotes.</title>
        <authorList>
            <person name="Whitman W."/>
        </authorList>
    </citation>
    <scope>NUCLEOTIDE SEQUENCE [LARGE SCALE GENOMIC DNA]</scope>
    <source>
        <strain evidence="2 3">SEMIA 4013</strain>
    </source>
</reference>
<name>A0AAW3V319_9BURK</name>
<protein>
    <submittedName>
        <fullName evidence="2">Uncharacterized protein</fullName>
    </submittedName>
</protein>
<dbReference type="EMBL" id="JACIIK010000007">
    <property type="protein sequence ID" value="MBB6203521.1"/>
    <property type="molecule type" value="Genomic_DNA"/>
</dbReference>
<comment type="caution">
    <text evidence="2">The sequence shown here is derived from an EMBL/GenBank/DDBJ whole genome shotgun (WGS) entry which is preliminary data.</text>
</comment>
<proteinExistence type="predicted"/>
<evidence type="ECO:0000256" key="1">
    <source>
        <dbReference type="SAM" id="Phobius"/>
    </source>
</evidence>
<organism evidence="2 3">
    <name type="scientific">Paraburkholderia fungorum</name>
    <dbReference type="NCBI Taxonomy" id="134537"/>
    <lineage>
        <taxon>Bacteria</taxon>
        <taxon>Pseudomonadati</taxon>
        <taxon>Pseudomonadota</taxon>
        <taxon>Betaproteobacteria</taxon>
        <taxon>Burkholderiales</taxon>
        <taxon>Burkholderiaceae</taxon>
        <taxon>Paraburkholderia</taxon>
    </lineage>
</organism>
<evidence type="ECO:0000313" key="3">
    <source>
        <dbReference type="Proteomes" id="UP000518681"/>
    </source>
</evidence>
<keyword evidence="1" id="KW-0472">Membrane</keyword>
<dbReference type="RefSeq" id="WP_260332614.1">
    <property type="nucleotide sequence ID" value="NZ_CP099647.1"/>
</dbReference>
<accession>A0AAW3V319</accession>
<dbReference type="AlphaFoldDB" id="A0AAW3V319"/>
<evidence type="ECO:0000313" key="2">
    <source>
        <dbReference type="EMBL" id="MBB6203521.1"/>
    </source>
</evidence>
<sequence length="43" mass="4828">MDLRFSWGWYFLALLVVMALSLGLTALRAGDTDKEKGGEHDDE</sequence>